<organism evidence="1">
    <name type="scientific">Pararge aegeria</name>
    <name type="common">speckled wood butterfly</name>
    <dbReference type="NCBI Taxonomy" id="116150"/>
    <lineage>
        <taxon>Eukaryota</taxon>
        <taxon>Metazoa</taxon>
        <taxon>Ecdysozoa</taxon>
        <taxon>Arthropoda</taxon>
        <taxon>Hexapoda</taxon>
        <taxon>Insecta</taxon>
        <taxon>Pterygota</taxon>
        <taxon>Neoptera</taxon>
        <taxon>Endopterygota</taxon>
        <taxon>Lepidoptera</taxon>
        <taxon>Glossata</taxon>
        <taxon>Ditrysia</taxon>
        <taxon>Papilionoidea</taxon>
        <taxon>Nymphalidae</taxon>
        <taxon>Satyrinae</taxon>
        <taxon>Satyrini</taxon>
        <taxon>Parargina</taxon>
        <taxon>Pararge</taxon>
    </lineage>
</organism>
<dbReference type="EMBL" id="GAIX01001209">
    <property type="protein sequence ID" value="JAA91351.1"/>
    <property type="molecule type" value="Transcribed_RNA"/>
</dbReference>
<sequence>LPISRGEARVRAAWGALDARGEAELEPRMRIGADADFYDGAALCVRVRVDDYGHSCNVTLASALGEAPRRVRRVRARRWAA</sequence>
<dbReference type="AlphaFoldDB" id="S4PFE3"/>
<protein>
    <submittedName>
        <fullName evidence="1">Uncharacterized protein</fullName>
    </submittedName>
</protein>
<proteinExistence type="predicted"/>
<evidence type="ECO:0000313" key="1">
    <source>
        <dbReference type="EMBL" id="JAA91351.1"/>
    </source>
</evidence>
<accession>S4PFE3</accession>
<reference evidence="1" key="1">
    <citation type="journal article" date="2013" name="BMC Genomics">
        <title>Unscrambling butterfly oogenesis.</title>
        <authorList>
            <person name="Carter J.M."/>
            <person name="Baker S.C."/>
            <person name="Pink R."/>
            <person name="Carter D.R."/>
            <person name="Collins A."/>
            <person name="Tomlin J."/>
            <person name="Gibbs M."/>
            <person name="Breuker C.J."/>
        </authorList>
    </citation>
    <scope>NUCLEOTIDE SEQUENCE</scope>
    <source>
        <tissue evidence="1">Ovary</tissue>
    </source>
</reference>
<name>S4PFE3_9NEOP</name>
<feature type="non-terminal residue" evidence="1">
    <location>
        <position position="1"/>
    </location>
</feature>
<reference evidence="1" key="2">
    <citation type="submission" date="2013-05" db="EMBL/GenBank/DDBJ databases">
        <authorList>
            <person name="Carter J.-M."/>
            <person name="Baker S.C."/>
            <person name="Pink R."/>
            <person name="Carter D.R.F."/>
            <person name="Collins A."/>
            <person name="Tomlin J."/>
            <person name="Gibbs M."/>
            <person name="Breuker C.J."/>
        </authorList>
    </citation>
    <scope>NUCLEOTIDE SEQUENCE</scope>
    <source>
        <tissue evidence="1">Ovary</tissue>
    </source>
</reference>
<feature type="non-terminal residue" evidence="1">
    <location>
        <position position="81"/>
    </location>
</feature>